<accession>A0A1D2QP71</accession>
<proteinExistence type="predicted"/>
<comment type="caution">
    <text evidence="2">The sequence shown here is derived from an EMBL/GenBank/DDBJ whole genome shotgun (WGS) entry which is preliminary data.</text>
</comment>
<sequence>MFSNVSASPLSKVDLWLPVSYQHHYNQLLKAAKMVQSNPDCYELFKGTLSEHRSSLEHPIFIFRCRTERREIISVLVDGNTFQVTNLLEKMHRKKEKQKQQAREDDIRKKQQEQKKYWKICYQQFKKKTRLFGGLKVLTDLPPVPNISNTGMVRYRINFEAKSLQKKTIRYKAMAKANALDKCEIKIKPL</sequence>
<protein>
    <submittedName>
        <fullName evidence="2">Uncharacterized protein</fullName>
    </submittedName>
</protein>
<reference evidence="2 3" key="1">
    <citation type="journal article" date="2016" name="Appl. Environ. Microbiol.">
        <title>Lack of Overt Genome Reduction in the Bryostatin-Producing Bryozoan Symbiont "Candidatus Endobugula sertula".</title>
        <authorList>
            <person name="Miller I.J."/>
            <person name="Vanee N."/>
            <person name="Fong S.S."/>
            <person name="Lim-Fong G.E."/>
            <person name="Kwan J.C."/>
        </authorList>
    </citation>
    <scope>NUCLEOTIDE SEQUENCE [LARGE SCALE GENOMIC DNA]</scope>
    <source>
        <strain evidence="2">AB1-4</strain>
    </source>
</reference>
<organism evidence="2 3">
    <name type="scientific">Candidatus Endobugula sertula</name>
    <name type="common">Bugula neritina bacterial symbiont</name>
    <dbReference type="NCBI Taxonomy" id="62101"/>
    <lineage>
        <taxon>Bacteria</taxon>
        <taxon>Pseudomonadati</taxon>
        <taxon>Pseudomonadota</taxon>
        <taxon>Gammaproteobacteria</taxon>
        <taxon>Cellvibrionales</taxon>
        <taxon>Cellvibrionaceae</taxon>
        <taxon>Candidatus Endobugula</taxon>
    </lineage>
</organism>
<gene>
    <name evidence="2" type="ORF">AB835_09595</name>
</gene>
<evidence type="ECO:0000313" key="3">
    <source>
        <dbReference type="Proteomes" id="UP000242502"/>
    </source>
</evidence>
<evidence type="ECO:0000256" key="1">
    <source>
        <dbReference type="SAM" id="Coils"/>
    </source>
</evidence>
<dbReference type="AlphaFoldDB" id="A0A1D2QP71"/>
<dbReference type="EMBL" id="MDLC01000032">
    <property type="protein sequence ID" value="ODS23323.1"/>
    <property type="molecule type" value="Genomic_DNA"/>
</dbReference>
<name>A0A1D2QP71_9GAMM</name>
<dbReference type="Proteomes" id="UP000242502">
    <property type="component" value="Unassembled WGS sequence"/>
</dbReference>
<evidence type="ECO:0000313" key="2">
    <source>
        <dbReference type="EMBL" id="ODS23323.1"/>
    </source>
</evidence>
<keyword evidence="1" id="KW-0175">Coiled coil</keyword>
<feature type="coiled-coil region" evidence="1">
    <location>
        <begin position="85"/>
        <end position="115"/>
    </location>
</feature>